<organism evidence="9 10">
    <name type="scientific">Gigaspora margarita</name>
    <dbReference type="NCBI Taxonomy" id="4874"/>
    <lineage>
        <taxon>Eukaryota</taxon>
        <taxon>Fungi</taxon>
        <taxon>Fungi incertae sedis</taxon>
        <taxon>Mucoromycota</taxon>
        <taxon>Glomeromycotina</taxon>
        <taxon>Glomeromycetes</taxon>
        <taxon>Diversisporales</taxon>
        <taxon>Gigasporaceae</taxon>
        <taxon>Gigaspora</taxon>
    </lineage>
</organism>
<feature type="compositionally biased region" description="Polar residues" evidence="7">
    <location>
        <begin position="89"/>
        <end position="100"/>
    </location>
</feature>
<evidence type="ECO:0000313" key="10">
    <source>
        <dbReference type="Proteomes" id="UP000439903"/>
    </source>
</evidence>
<dbReference type="PROSITE" id="PS50245">
    <property type="entry name" value="CAP_GLY_2"/>
    <property type="match status" value="1"/>
</dbReference>
<feature type="region of interest" description="Disordered" evidence="7">
    <location>
        <begin position="87"/>
        <end position="203"/>
    </location>
</feature>
<comment type="subcellular location">
    <subcellularLocation>
        <location evidence="1">Cytoplasm</location>
        <location evidence="1">Cytoskeleton</location>
    </subcellularLocation>
</comment>
<feature type="compositionally biased region" description="Polar residues" evidence="7">
    <location>
        <begin position="128"/>
        <end position="151"/>
    </location>
</feature>
<accession>A0A8H4AY77</accession>
<dbReference type="Gene3D" id="2.30.30.190">
    <property type="entry name" value="CAP Gly-rich-like domain"/>
    <property type="match status" value="1"/>
</dbReference>
<name>A0A8H4AY77_GIGMA</name>
<dbReference type="Gene3D" id="4.10.60.10">
    <property type="entry name" value="Zinc finger, CCHC-type"/>
    <property type="match status" value="1"/>
</dbReference>
<dbReference type="Pfam" id="PF01302">
    <property type="entry name" value="CAP_GLY"/>
    <property type="match status" value="1"/>
</dbReference>
<feature type="coiled-coil region" evidence="6">
    <location>
        <begin position="547"/>
        <end position="574"/>
    </location>
</feature>
<keyword evidence="5" id="KW-0206">Cytoskeleton</keyword>
<evidence type="ECO:0000256" key="5">
    <source>
        <dbReference type="ARBA" id="ARBA00023212"/>
    </source>
</evidence>
<dbReference type="PANTHER" id="PTHR13958:SF3">
    <property type="entry name" value="CAP-GLY DOMAIN-CONTAINING PROTEIN-RELATED"/>
    <property type="match status" value="1"/>
</dbReference>
<proteinExistence type="predicted"/>
<evidence type="ECO:0000256" key="3">
    <source>
        <dbReference type="ARBA" id="ARBA00022701"/>
    </source>
</evidence>
<evidence type="ECO:0000259" key="8">
    <source>
        <dbReference type="PROSITE" id="PS50245"/>
    </source>
</evidence>
<dbReference type="GO" id="GO:0005874">
    <property type="term" value="C:microtubule"/>
    <property type="evidence" value="ECO:0007669"/>
    <property type="project" value="UniProtKB-KW"/>
</dbReference>
<feature type="compositionally biased region" description="Polar residues" evidence="7">
    <location>
        <begin position="437"/>
        <end position="453"/>
    </location>
</feature>
<dbReference type="EMBL" id="WTPW01000127">
    <property type="protein sequence ID" value="KAF0544202.1"/>
    <property type="molecule type" value="Genomic_DNA"/>
</dbReference>
<feature type="coiled-coil region" evidence="6">
    <location>
        <begin position="859"/>
        <end position="1078"/>
    </location>
</feature>
<dbReference type="SMART" id="SM01052">
    <property type="entry name" value="CAP_GLY"/>
    <property type="match status" value="1"/>
</dbReference>
<evidence type="ECO:0000256" key="2">
    <source>
        <dbReference type="ARBA" id="ARBA00022490"/>
    </source>
</evidence>
<protein>
    <submittedName>
        <fullName evidence="9">ER to Golgi transport-related protein</fullName>
    </submittedName>
</protein>
<feature type="compositionally biased region" description="Low complexity" evidence="7">
    <location>
        <begin position="152"/>
        <end position="173"/>
    </location>
</feature>
<dbReference type="PANTHER" id="PTHR13958">
    <property type="entry name" value="CENTROSOME-ASSOCIATED PROTEIN 350"/>
    <property type="match status" value="1"/>
</dbReference>
<feature type="compositionally biased region" description="Polar residues" evidence="7">
    <location>
        <begin position="353"/>
        <end position="372"/>
    </location>
</feature>
<dbReference type="OrthoDB" id="2130750at2759"/>
<evidence type="ECO:0000313" key="9">
    <source>
        <dbReference type="EMBL" id="KAF0544202.1"/>
    </source>
</evidence>
<feature type="compositionally biased region" description="Polar residues" evidence="7">
    <location>
        <begin position="174"/>
        <end position="183"/>
    </location>
</feature>
<feature type="coiled-coil region" evidence="6">
    <location>
        <begin position="600"/>
        <end position="641"/>
    </location>
</feature>
<evidence type="ECO:0000256" key="4">
    <source>
        <dbReference type="ARBA" id="ARBA00023054"/>
    </source>
</evidence>
<dbReference type="Gene3D" id="1.10.287.1490">
    <property type="match status" value="1"/>
</dbReference>
<reference evidence="9 10" key="1">
    <citation type="journal article" date="2019" name="Environ. Microbiol.">
        <title>At the nexus of three kingdoms: the genome of the mycorrhizal fungus Gigaspora margarita provides insights into plant, endobacterial and fungal interactions.</title>
        <authorList>
            <person name="Venice F."/>
            <person name="Ghignone S."/>
            <person name="Salvioli di Fossalunga A."/>
            <person name="Amselem J."/>
            <person name="Novero M."/>
            <person name="Xianan X."/>
            <person name="Sedzielewska Toro K."/>
            <person name="Morin E."/>
            <person name="Lipzen A."/>
            <person name="Grigoriev I.V."/>
            <person name="Henrissat B."/>
            <person name="Martin F.M."/>
            <person name="Bonfante P."/>
        </authorList>
    </citation>
    <scope>NUCLEOTIDE SEQUENCE [LARGE SCALE GENOMIC DNA]</scope>
    <source>
        <strain evidence="9 10">BEG34</strain>
    </source>
</reference>
<gene>
    <name evidence="9" type="ORF">F8M41_003024</name>
</gene>
<dbReference type="GO" id="GO:0034453">
    <property type="term" value="P:microtubule anchoring"/>
    <property type="evidence" value="ECO:0007669"/>
    <property type="project" value="InterPro"/>
</dbReference>
<feature type="region of interest" description="Disordered" evidence="7">
    <location>
        <begin position="1215"/>
        <end position="1246"/>
    </location>
</feature>
<keyword evidence="4 6" id="KW-0175">Coiled coil</keyword>
<dbReference type="Proteomes" id="UP000439903">
    <property type="component" value="Unassembled WGS sequence"/>
</dbReference>
<feature type="coiled-coil region" evidence="6">
    <location>
        <begin position="466"/>
        <end position="518"/>
    </location>
</feature>
<dbReference type="InterPro" id="IPR036859">
    <property type="entry name" value="CAP-Gly_dom_sf"/>
</dbReference>
<evidence type="ECO:0000256" key="6">
    <source>
        <dbReference type="SAM" id="Coils"/>
    </source>
</evidence>
<sequence length="1444" mass="161157">MSKLPKYPPGSSMPVSALPSPASRRRSSTGTAQKSTAGLKGLTPEQEALLQEAMEKYRPIDATKANEFNSSSISTLSSQSDLSFLSTTIPNSNNQSNSSLRKPGARRPSISKVIRQPLLPPLSEMPTGVSTELPISTTQPQALPSKYSLNNSGHQSSISSHQRSFSIQSQQHSTTGSPSTNILPTHPRLQSVATSPRPASPSLSQFSIGDRVVAESMNIVGTLRFLGPIDIKPGTWAGVEVDIPGTGKNDGSVNGKSYFACPPKSGIFVLPSKLSKVDKEPASLPQVSTSIKSNSSAHKLPRPSSTSTNSSDRESSGIPSADPNISKNAQNAALAASRITAGSRASKYIGVTASQLKQRTKPTNIITTPETPSSRDQHQTTKKTSGLARPNSNNNLKSLSLSQPSLRGRSRSNSVSSNGSAVSSASQSASQQRSVISRYQNQSNDALSPSDSDMTVIAPINEEMSNKSLQEQVKKLLNNSENSENVPLSLFDQQALRIQQLQMKIEVLEGENARLKLDDKKQTDTGKLYERSRRAGLDVKGSWETEKLALLEEKESMEKALNEKIEDLTKMLQDTSKGQNFRPSTSLSQILDDDLMSDKILQLTELVEQKDEQIKSLEESISKLTKQSNEYQTKIVDLEKINSERADKIEQLATLGHQNSQTESSDRVAQLEKVIQEKSTEIVQLTGNVESIQIESDGKMRALQETIDELKSAGQETINIYELRVSSLEQQVEDLKKAGVETISLYEEATNRISERETKISLLEKEAEELRSAGVEAIDVYEKTIEETKREMESTKNQLARKEEALSAANKEIERLRLLQKELTETKTKREEGLRNELADLQTGLEHMMRADAKSRERIYQLEDEVRDAQALVSRKQEEISALKNNMQNLMAANTDEEIEKIKEVLESDIKRLQYELEEVRKSLSDTQSEKRALVGELDTIKDEKKLIEKKLQDNEKERQDIITEMEVLKSNMSQNENERTQLVADIEEYKANIEEHKANLAKIEEQKTNIIKDAETEKSALMESLENLRKELSESREITQKDLEELQQQLKNKENYADQLKSELDTKITEIKQLNVEFDLFKKDAENSKTVEDPTMSSQDSIKLKTENEQLKKKVKDLAISTKTTEEMTQKTNEYEEKVAAYEEQIAGLKHIVQELTRENVSIAGDNKKILAEQEKLMEAHRQVENECLKLMDELERLHSESLGGQGILSLSPPVEDSYEVNGTSSVGQEVSEEGETSHVGTDASRLQSLLVEKQTQIDRLTSKHNVETRELRQKIQELERSKQREITALNKDVAELESLIESKIFREADLEEEVQKERRNTKKWKDDFEDLKEQLNKMNNSDGTNLLEASILGNGLVDGGSSPRTNKIETSNLYCEICEEAGHDIISCKVVFGSHSSASNASSDTAVDGFTGNHKDERPYCDNCEEHGLHWTEDCPNQDETF</sequence>
<keyword evidence="2" id="KW-0963">Cytoplasm</keyword>
<dbReference type="SUPFAM" id="SSF74924">
    <property type="entry name" value="Cap-Gly domain"/>
    <property type="match status" value="1"/>
</dbReference>
<feature type="compositionally biased region" description="Polar residues" evidence="7">
    <location>
        <begin position="285"/>
        <end position="297"/>
    </location>
</feature>
<evidence type="ECO:0000256" key="7">
    <source>
        <dbReference type="SAM" id="MobiDB-lite"/>
    </source>
</evidence>
<keyword evidence="3" id="KW-0493">Microtubule</keyword>
<feature type="coiled-coil region" evidence="6">
    <location>
        <begin position="718"/>
        <end position="829"/>
    </location>
</feature>
<dbReference type="Pfam" id="PF16641">
    <property type="entry name" value="CLIP1_ZNF"/>
    <property type="match status" value="2"/>
</dbReference>
<feature type="compositionally biased region" description="Low complexity" evidence="7">
    <location>
        <begin position="391"/>
        <end position="435"/>
    </location>
</feature>
<keyword evidence="10" id="KW-1185">Reference proteome</keyword>
<feature type="domain" description="CAP-Gly" evidence="8">
    <location>
        <begin position="227"/>
        <end position="270"/>
    </location>
</feature>
<feature type="coiled-coil region" evidence="6">
    <location>
        <begin position="1126"/>
        <end position="1202"/>
    </location>
</feature>
<feature type="region of interest" description="Disordered" evidence="7">
    <location>
        <begin position="284"/>
        <end position="325"/>
    </location>
</feature>
<dbReference type="InterPro" id="IPR032108">
    <property type="entry name" value="CLIP1_ZNF"/>
</dbReference>
<dbReference type="PROSITE" id="PS00845">
    <property type="entry name" value="CAP_GLY_1"/>
    <property type="match status" value="1"/>
</dbReference>
<evidence type="ECO:0000256" key="1">
    <source>
        <dbReference type="ARBA" id="ARBA00004245"/>
    </source>
</evidence>
<comment type="caution">
    <text evidence="9">The sequence shown here is derived from an EMBL/GenBank/DDBJ whole genome shotgun (WGS) entry which is preliminary data.</text>
</comment>
<dbReference type="InterPro" id="IPR000938">
    <property type="entry name" value="CAP-Gly_domain"/>
</dbReference>
<dbReference type="InterPro" id="IPR028750">
    <property type="entry name" value="CEP350/CC187"/>
</dbReference>
<dbReference type="GO" id="GO:0008017">
    <property type="term" value="F:microtubule binding"/>
    <property type="evidence" value="ECO:0007669"/>
    <property type="project" value="InterPro"/>
</dbReference>
<feature type="region of interest" description="Disordered" evidence="7">
    <location>
        <begin position="1"/>
        <end position="47"/>
    </location>
</feature>
<feature type="region of interest" description="Disordered" evidence="7">
    <location>
        <begin position="353"/>
        <end position="453"/>
    </location>
</feature>